<dbReference type="OrthoDB" id="851173at2759"/>
<reference evidence="1" key="1">
    <citation type="submission" date="2016-02" db="EMBL/GenBank/DDBJ databases">
        <title>WGS assembly of Manihot esculenta.</title>
        <authorList>
            <person name="Bredeson J.V."/>
            <person name="Prochnik S.E."/>
            <person name="Lyons J.B."/>
            <person name="Schmutz J."/>
            <person name="Grimwood J."/>
            <person name="Vrebalov J."/>
            <person name="Bart R.S."/>
            <person name="Amuge T."/>
            <person name="Ferguson M.E."/>
            <person name="Green R."/>
            <person name="Putnam N."/>
            <person name="Stites J."/>
            <person name="Rounsley S."/>
            <person name="Rokhsar D.S."/>
        </authorList>
    </citation>
    <scope>NUCLEOTIDE SEQUENCE [LARGE SCALE GENOMIC DNA]</scope>
    <source>
        <tissue evidence="1">Leaf</tissue>
    </source>
</reference>
<accession>A0A2C9V0T6</accession>
<organism evidence="1">
    <name type="scientific">Manihot esculenta</name>
    <name type="common">Cassava</name>
    <name type="synonym">Jatropha manihot</name>
    <dbReference type="NCBI Taxonomy" id="3983"/>
    <lineage>
        <taxon>Eukaryota</taxon>
        <taxon>Viridiplantae</taxon>
        <taxon>Streptophyta</taxon>
        <taxon>Embryophyta</taxon>
        <taxon>Tracheophyta</taxon>
        <taxon>Spermatophyta</taxon>
        <taxon>Magnoliopsida</taxon>
        <taxon>eudicotyledons</taxon>
        <taxon>Gunneridae</taxon>
        <taxon>Pentapetalae</taxon>
        <taxon>rosids</taxon>
        <taxon>fabids</taxon>
        <taxon>Malpighiales</taxon>
        <taxon>Euphorbiaceae</taxon>
        <taxon>Crotonoideae</taxon>
        <taxon>Manihoteae</taxon>
        <taxon>Manihot</taxon>
    </lineage>
</organism>
<gene>
    <name evidence="1" type="ORF">MANES_11G085300</name>
</gene>
<evidence type="ECO:0000313" key="1">
    <source>
        <dbReference type="EMBL" id="OAY37239.1"/>
    </source>
</evidence>
<protein>
    <recommendedName>
        <fullName evidence="2">Endonuclease/exonuclease/phosphatase domain-containing protein</fullName>
    </recommendedName>
</protein>
<dbReference type="PANTHER" id="PTHR33710:SF62">
    <property type="entry name" value="DUF4283 DOMAIN PROTEIN"/>
    <property type="match status" value="1"/>
</dbReference>
<name>A0A2C9V0T6_MANES</name>
<dbReference type="EMBL" id="CM004397">
    <property type="protein sequence ID" value="OAY37239.1"/>
    <property type="molecule type" value="Genomic_DNA"/>
</dbReference>
<dbReference type="PANTHER" id="PTHR33710">
    <property type="entry name" value="BNAC02G09200D PROTEIN"/>
    <property type="match status" value="1"/>
</dbReference>
<evidence type="ECO:0008006" key="2">
    <source>
        <dbReference type="Google" id="ProtNLM"/>
    </source>
</evidence>
<proteinExistence type="predicted"/>
<dbReference type="AlphaFoldDB" id="A0A2C9V0T6"/>
<dbReference type="SUPFAM" id="SSF56219">
    <property type="entry name" value="DNase I-like"/>
    <property type="match status" value="1"/>
</dbReference>
<dbReference type="InterPro" id="IPR036691">
    <property type="entry name" value="Endo/exonu/phosph_ase_sf"/>
</dbReference>
<sequence length="130" mass="15703">MPWIIVDDFNELLRSHEKRGILGHPSYLSNQFQQVWLDLYLQDLGYVGTQFTWEKWRGTDRWVEEWLDRAVASRSWISWFGAAKIYHISHTSSDHIPIFLDLRKFVPKVQTKNFKFQNHWSYEEECGRLV</sequence>
<dbReference type="Gene3D" id="3.60.10.10">
    <property type="entry name" value="Endonuclease/exonuclease/phosphatase"/>
    <property type="match status" value="1"/>
</dbReference>